<evidence type="ECO:0008006" key="5">
    <source>
        <dbReference type="Google" id="ProtNLM"/>
    </source>
</evidence>
<keyword evidence="2" id="KW-1133">Transmembrane helix</keyword>
<name>A0A0R2A3Z1_9LACO</name>
<dbReference type="RefSeq" id="WP_057777782.1">
    <property type="nucleotide sequence ID" value="NZ_AYYY01000011.1"/>
</dbReference>
<protein>
    <recommendedName>
        <fullName evidence="5">Holin</fullName>
    </recommendedName>
</protein>
<feature type="coiled-coil region" evidence="1">
    <location>
        <begin position="121"/>
        <end position="148"/>
    </location>
</feature>
<comment type="caution">
    <text evidence="3">The sequence shown here is derived from an EMBL/GenBank/DDBJ whole genome shotgun (WGS) entry which is preliminary data.</text>
</comment>
<sequence>MNVQNITDLLVSLFVVVVPVIGGFVTKHVLANKKVVSLLQTAEPLAKTGVVLAEQAGVTEYLTSEAKKSKAVAYVLAELKKLGFTTADETTVANVVEKQFAESKQAIEAAYPQKTAQQVDAQAKAAALRQAQADLATAQAKVTSLTQAQ</sequence>
<evidence type="ECO:0000313" key="4">
    <source>
        <dbReference type="Proteomes" id="UP000051733"/>
    </source>
</evidence>
<reference evidence="3 4" key="1">
    <citation type="journal article" date="2015" name="Genome Announc.">
        <title>Expanding the biotechnology potential of lactobacilli through comparative genomics of 213 strains and associated genera.</title>
        <authorList>
            <person name="Sun Z."/>
            <person name="Harris H.M."/>
            <person name="McCann A."/>
            <person name="Guo C."/>
            <person name="Argimon S."/>
            <person name="Zhang W."/>
            <person name="Yang X."/>
            <person name="Jeffery I.B."/>
            <person name="Cooney J.C."/>
            <person name="Kagawa T.F."/>
            <person name="Liu W."/>
            <person name="Song Y."/>
            <person name="Salvetti E."/>
            <person name="Wrobel A."/>
            <person name="Rasinkangas P."/>
            <person name="Parkhill J."/>
            <person name="Rea M.C."/>
            <person name="O'Sullivan O."/>
            <person name="Ritari J."/>
            <person name="Douillard F.P."/>
            <person name="Paul Ross R."/>
            <person name="Yang R."/>
            <person name="Briner A.E."/>
            <person name="Felis G.E."/>
            <person name="de Vos W.M."/>
            <person name="Barrangou R."/>
            <person name="Klaenhammer T.R."/>
            <person name="Caufield P.W."/>
            <person name="Cui Y."/>
            <person name="Zhang H."/>
            <person name="O'Toole P.W."/>
        </authorList>
    </citation>
    <scope>NUCLEOTIDE SEQUENCE [LARGE SCALE GENOMIC DNA]</scope>
    <source>
        <strain evidence="3 4">DSM 20634</strain>
    </source>
</reference>
<gene>
    <name evidence="3" type="ORF">FC26_GL000846</name>
</gene>
<evidence type="ECO:0000256" key="2">
    <source>
        <dbReference type="SAM" id="Phobius"/>
    </source>
</evidence>
<evidence type="ECO:0000313" key="3">
    <source>
        <dbReference type="EMBL" id="KRM62113.1"/>
    </source>
</evidence>
<keyword evidence="1" id="KW-0175">Coiled coil</keyword>
<organism evidence="3 4">
    <name type="scientific">Paucilactobacillus vaccinostercus DSM 20634</name>
    <dbReference type="NCBI Taxonomy" id="1423813"/>
    <lineage>
        <taxon>Bacteria</taxon>
        <taxon>Bacillati</taxon>
        <taxon>Bacillota</taxon>
        <taxon>Bacilli</taxon>
        <taxon>Lactobacillales</taxon>
        <taxon>Lactobacillaceae</taxon>
        <taxon>Paucilactobacillus</taxon>
    </lineage>
</organism>
<keyword evidence="2" id="KW-0472">Membrane</keyword>
<dbReference type="AlphaFoldDB" id="A0A0R2A3Z1"/>
<keyword evidence="4" id="KW-1185">Reference proteome</keyword>
<dbReference type="Proteomes" id="UP000051733">
    <property type="component" value="Unassembled WGS sequence"/>
</dbReference>
<accession>A0A0R2A3Z1</accession>
<dbReference type="PATRIC" id="fig|1423813.3.peg.867"/>
<dbReference type="Pfam" id="PF09682">
    <property type="entry name" value="Phage_holin_6_1"/>
    <property type="match status" value="1"/>
</dbReference>
<dbReference type="STRING" id="1423813.FC26_GL000846"/>
<dbReference type="EMBL" id="AYYY01000011">
    <property type="protein sequence ID" value="KRM62113.1"/>
    <property type="molecule type" value="Genomic_DNA"/>
</dbReference>
<feature type="transmembrane region" description="Helical" evidence="2">
    <location>
        <begin position="6"/>
        <end position="25"/>
    </location>
</feature>
<proteinExistence type="predicted"/>
<evidence type="ECO:0000256" key="1">
    <source>
        <dbReference type="SAM" id="Coils"/>
    </source>
</evidence>
<keyword evidence="2" id="KW-0812">Transmembrane</keyword>
<dbReference type="InterPro" id="IPR010026">
    <property type="entry name" value="Phage_holin_LL-H"/>
</dbReference>